<dbReference type="RefSeq" id="WP_197956828.1">
    <property type="nucleotide sequence ID" value="NZ_CP065668.1"/>
</dbReference>
<dbReference type="InterPro" id="IPR006944">
    <property type="entry name" value="Phage/GTA_portal"/>
</dbReference>
<name>A0A7T2S7C2_DELAC</name>
<dbReference type="NCBIfam" id="TIGR01540">
    <property type="entry name" value="portal_PBSX"/>
    <property type="match status" value="1"/>
</dbReference>
<accession>A0A7T2S7C2</accession>
<dbReference type="InterPro" id="IPR006430">
    <property type="entry name" value="Phage_portal_PBSX"/>
</dbReference>
<evidence type="ECO:0000313" key="3">
    <source>
        <dbReference type="Proteomes" id="UP000594778"/>
    </source>
</evidence>
<dbReference type="AlphaFoldDB" id="A0A7T2S7C2"/>
<evidence type="ECO:0000256" key="1">
    <source>
        <dbReference type="ARBA" id="ARBA00006799"/>
    </source>
</evidence>
<gene>
    <name evidence="2" type="ORF">I6G66_09875</name>
</gene>
<dbReference type="Proteomes" id="UP000594778">
    <property type="component" value="Chromosome"/>
</dbReference>
<comment type="similarity">
    <text evidence="1">Belongs to the phage portal family. PBSX subfamily.</text>
</comment>
<dbReference type="EMBL" id="CP065668">
    <property type="protein sequence ID" value="QPS10274.1"/>
    <property type="molecule type" value="Genomic_DNA"/>
</dbReference>
<sequence length="345" mass="38635">MTDTTAPAGTMTAPAAAEAFSFGDPEAVLDRREILDYVECWLNGDWYETPISFDGLARTLRAATHHESAIQFKAQVLASTLRPHPLLNRATVQWAALDFLVFGNGYLERPRNRLGGSLPLRHVLAKYTRRHRGLKLFGFRRTWQEEHTFPEGSICHIFQPDVHQEIYGLPQYLAALQSAWLNESATLFRRRYYNNGSHAGYILYLSDPEVQKDDVDALRQALKSSKGMGNFRNLFFHSPGGKEKAIQLLPIGEAAAKDEFFNIKNVSRDDQLAAHRVPPQLMGVVPANAGGFGDVVNAARVFARNEIQPLQTHFAQAINDWMGDVVCSFDPYLLPSVEPAQQGLK</sequence>
<reference evidence="2 3" key="1">
    <citation type="submission" date="2020-12" db="EMBL/GenBank/DDBJ databases">
        <title>FDA dAtabase for Regulatory Grade micrObial Sequences (FDA-ARGOS): Supporting development and validation of Infectious Disease Dx tests.</title>
        <authorList>
            <person name="Sproer C."/>
            <person name="Gronow S."/>
            <person name="Severitt S."/>
            <person name="Schroder I."/>
            <person name="Tallon L."/>
            <person name="Sadzewicz L."/>
            <person name="Zhao X."/>
            <person name="Boylan J."/>
            <person name="Ott S."/>
            <person name="Bowen H."/>
            <person name="Vavikolanu K."/>
            <person name="Mehta A."/>
            <person name="Aluvathingal J."/>
            <person name="Nadendla S."/>
            <person name="Lowell S."/>
            <person name="Myers T."/>
            <person name="Yan Y."/>
            <person name="Sichtig H."/>
        </authorList>
    </citation>
    <scope>NUCLEOTIDE SEQUENCE [LARGE SCALE GENOMIC DNA]</scope>
    <source>
        <strain evidence="2 3">FDAARGOS_909</strain>
    </source>
</reference>
<dbReference type="PIRSF" id="PIRSF018494">
    <property type="entry name" value="PBSX_VPQ"/>
    <property type="match status" value="1"/>
</dbReference>
<protein>
    <submittedName>
        <fullName evidence="2">Phage portal protein</fullName>
    </submittedName>
</protein>
<dbReference type="Pfam" id="PF04860">
    <property type="entry name" value="Phage_portal"/>
    <property type="match status" value="1"/>
</dbReference>
<evidence type="ECO:0000313" key="2">
    <source>
        <dbReference type="EMBL" id="QPS10274.1"/>
    </source>
</evidence>
<proteinExistence type="inferred from homology"/>
<organism evidence="2 3">
    <name type="scientific">Delftia acidovorans</name>
    <name type="common">Pseudomonas acidovorans</name>
    <name type="synonym">Comamonas acidovorans</name>
    <dbReference type="NCBI Taxonomy" id="80866"/>
    <lineage>
        <taxon>Bacteria</taxon>
        <taxon>Pseudomonadati</taxon>
        <taxon>Pseudomonadota</taxon>
        <taxon>Betaproteobacteria</taxon>
        <taxon>Burkholderiales</taxon>
        <taxon>Comamonadaceae</taxon>
        <taxon>Delftia</taxon>
    </lineage>
</organism>
<dbReference type="InterPro" id="IPR030935">
    <property type="entry name" value="PBSX_Proteobac"/>
</dbReference>